<dbReference type="SMART" id="SM00116">
    <property type="entry name" value="CBS"/>
    <property type="match status" value="2"/>
</dbReference>
<evidence type="ECO:0000256" key="1">
    <source>
        <dbReference type="ARBA" id="ARBA00023122"/>
    </source>
</evidence>
<evidence type="ECO:0000256" key="2">
    <source>
        <dbReference type="PROSITE-ProRule" id="PRU00703"/>
    </source>
</evidence>
<dbReference type="AlphaFoldDB" id="A0A917I3A6"/>
<evidence type="ECO:0000313" key="5">
    <source>
        <dbReference type="Proteomes" id="UP000660862"/>
    </source>
</evidence>
<name>A0A917I3A6_9SPHI</name>
<keyword evidence="4" id="KW-0808">Transferase</keyword>
<dbReference type="GO" id="GO:0016301">
    <property type="term" value="F:kinase activity"/>
    <property type="evidence" value="ECO:0007669"/>
    <property type="project" value="UniProtKB-KW"/>
</dbReference>
<proteinExistence type="predicted"/>
<dbReference type="PANTHER" id="PTHR43080:SF2">
    <property type="entry name" value="CBS DOMAIN-CONTAINING PROTEIN"/>
    <property type="match status" value="1"/>
</dbReference>
<feature type="domain" description="CBS" evidence="3">
    <location>
        <begin position="10"/>
        <end position="67"/>
    </location>
</feature>
<dbReference type="EMBL" id="BMER01000007">
    <property type="protein sequence ID" value="GGH05485.1"/>
    <property type="molecule type" value="Genomic_DNA"/>
</dbReference>
<keyword evidence="1 2" id="KW-0129">CBS domain</keyword>
<dbReference type="CDD" id="cd04623">
    <property type="entry name" value="CBS_pair_bac_euk"/>
    <property type="match status" value="1"/>
</dbReference>
<dbReference type="InterPro" id="IPR051257">
    <property type="entry name" value="Diverse_CBS-Domain"/>
</dbReference>
<keyword evidence="5" id="KW-1185">Reference proteome</keyword>
<accession>A0A917I3A6</accession>
<feature type="domain" description="CBS" evidence="3">
    <location>
        <begin position="76"/>
        <end position="132"/>
    </location>
</feature>
<dbReference type="Gene3D" id="3.10.580.10">
    <property type="entry name" value="CBS-domain"/>
    <property type="match status" value="1"/>
</dbReference>
<dbReference type="RefSeq" id="WP_188508614.1">
    <property type="nucleotide sequence ID" value="NZ_BMER01000007.1"/>
</dbReference>
<evidence type="ECO:0000259" key="3">
    <source>
        <dbReference type="PROSITE" id="PS51371"/>
    </source>
</evidence>
<sequence length="142" mass="16322">MKTVKHILKNKPAVVYSVTQDISVFDALQIMMEKNISALLVIEHDRLMGIFTERDYARKIILKGKSSKDTLMHEVMTTEPHTITQDEAIDQCMQLMTNRHFRHLPVMENGTVIGMLSIGDLVKYIIEDQQQTISQLESYINS</sequence>
<dbReference type="InterPro" id="IPR044725">
    <property type="entry name" value="CBSX3_CBS_dom"/>
</dbReference>
<organism evidence="4 5">
    <name type="scientific">Parapedobacter pyrenivorans</name>
    <dbReference type="NCBI Taxonomy" id="1305674"/>
    <lineage>
        <taxon>Bacteria</taxon>
        <taxon>Pseudomonadati</taxon>
        <taxon>Bacteroidota</taxon>
        <taxon>Sphingobacteriia</taxon>
        <taxon>Sphingobacteriales</taxon>
        <taxon>Sphingobacteriaceae</taxon>
        <taxon>Parapedobacter</taxon>
    </lineage>
</organism>
<gene>
    <name evidence="4" type="ORF">GCM10007415_47320</name>
</gene>
<dbReference type="InterPro" id="IPR046342">
    <property type="entry name" value="CBS_dom_sf"/>
</dbReference>
<dbReference type="PANTHER" id="PTHR43080">
    <property type="entry name" value="CBS DOMAIN-CONTAINING PROTEIN CBSX3, MITOCHONDRIAL"/>
    <property type="match status" value="1"/>
</dbReference>
<keyword evidence="4" id="KW-0418">Kinase</keyword>
<reference evidence="4" key="1">
    <citation type="journal article" date="2014" name="Int. J. Syst. Evol. Microbiol.">
        <title>Complete genome sequence of Corynebacterium casei LMG S-19264T (=DSM 44701T), isolated from a smear-ripened cheese.</title>
        <authorList>
            <consortium name="US DOE Joint Genome Institute (JGI-PGF)"/>
            <person name="Walter F."/>
            <person name="Albersmeier A."/>
            <person name="Kalinowski J."/>
            <person name="Ruckert C."/>
        </authorList>
    </citation>
    <scope>NUCLEOTIDE SEQUENCE</scope>
    <source>
        <strain evidence="4">CGMCC 1.12195</strain>
    </source>
</reference>
<protein>
    <submittedName>
        <fullName evidence="4">Histidine kinase</fullName>
    </submittedName>
</protein>
<comment type="caution">
    <text evidence="4">The sequence shown here is derived from an EMBL/GenBank/DDBJ whole genome shotgun (WGS) entry which is preliminary data.</text>
</comment>
<reference evidence="4" key="2">
    <citation type="submission" date="2020-09" db="EMBL/GenBank/DDBJ databases">
        <authorList>
            <person name="Sun Q."/>
            <person name="Zhou Y."/>
        </authorList>
    </citation>
    <scope>NUCLEOTIDE SEQUENCE</scope>
    <source>
        <strain evidence="4">CGMCC 1.12195</strain>
    </source>
</reference>
<evidence type="ECO:0000313" key="4">
    <source>
        <dbReference type="EMBL" id="GGH05485.1"/>
    </source>
</evidence>
<dbReference type="Proteomes" id="UP000660862">
    <property type="component" value="Unassembled WGS sequence"/>
</dbReference>
<dbReference type="InterPro" id="IPR000644">
    <property type="entry name" value="CBS_dom"/>
</dbReference>
<dbReference type="PROSITE" id="PS51371">
    <property type="entry name" value="CBS"/>
    <property type="match status" value="2"/>
</dbReference>
<dbReference type="SUPFAM" id="SSF54631">
    <property type="entry name" value="CBS-domain pair"/>
    <property type="match status" value="1"/>
</dbReference>
<dbReference type="Pfam" id="PF00571">
    <property type="entry name" value="CBS"/>
    <property type="match status" value="2"/>
</dbReference>